<dbReference type="InterPro" id="IPR042216">
    <property type="entry name" value="MitoNEET_CISD"/>
</dbReference>
<evidence type="ECO:0000259" key="5">
    <source>
        <dbReference type="SMART" id="SM00704"/>
    </source>
</evidence>
<dbReference type="PANTHER" id="PTHR46491:SF3">
    <property type="entry name" value="CDGSH IRON-SULFUR DOMAIN-CONTAINING PROTEIN 3, MITOCHONDRIAL"/>
    <property type="match status" value="1"/>
</dbReference>
<dbReference type="GO" id="GO:0051537">
    <property type="term" value="F:2 iron, 2 sulfur cluster binding"/>
    <property type="evidence" value="ECO:0007669"/>
    <property type="project" value="UniProtKB-KW"/>
</dbReference>
<evidence type="ECO:0000256" key="4">
    <source>
        <dbReference type="ARBA" id="ARBA00023014"/>
    </source>
</evidence>
<keyword evidence="3" id="KW-0408">Iron</keyword>
<sequence>MNEPIIADKKPVVLDLEAGDYWWCTCGRSQNQPFCDGAHQGTGLTPAKFTLETSQKVALCQCKYSQNPPFCDGAHTKL</sequence>
<evidence type="ECO:0000313" key="7">
    <source>
        <dbReference type="Proteomes" id="UP000500857"/>
    </source>
</evidence>
<evidence type="ECO:0000256" key="2">
    <source>
        <dbReference type="ARBA" id="ARBA00022723"/>
    </source>
</evidence>
<evidence type="ECO:0000256" key="3">
    <source>
        <dbReference type="ARBA" id="ARBA00023004"/>
    </source>
</evidence>
<feature type="domain" description="Iron-binding zinc finger CDGSH type" evidence="5">
    <location>
        <begin position="9"/>
        <end position="45"/>
    </location>
</feature>
<dbReference type="EMBL" id="CP051167">
    <property type="protein sequence ID" value="QIZ70309.1"/>
    <property type="molecule type" value="Genomic_DNA"/>
</dbReference>
<dbReference type="Proteomes" id="UP000500857">
    <property type="component" value="Chromosome"/>
</dbReference>
<proteinExistence type="predicted"/>
<keyword evidence="7" id="KW-1185">Reference proteome</keyword>
<reference evidence="6 7" key="1">
    <citation type="submission" date="2020-04" db="EMBL/GenBank/DDBJ databases">
        <authorList>
            <person name="Basu S."/>
            <person name="Maruthanayagam V."/>
            <person name="Chakraborty S."/>
            <person name="Pramanik A."/>
            <person name="Mukherjee J."/>
            <person name="Brink B."/>
        </authorList>
    </citation>
    <scope>NUCLEOTIDE SEQUENCE [LARGE SCALE GENOMIC DNA]</scope>
    <source>
        <strain evidence="6 7">AP17</strain>
    </source>
</reference>
<feature type="domain" description="Iron-binding zinc finger CDGSH type" evidence="5">
    <location>
        <begin position="46"/>
        <end position="77"/>
    </location>
</feature>
<dbReference type="Pfam" id="PF09360">
    <property type="entry name" value="zf-CDGSH"/>
    <property type="match status" value="2"/>
</dbReference>
<organism evidence="6 7">
    <name type="scientific">Oxynema aestuarii AP17</name>
    <dbReference type="NCBI Taxonomy" id="2064643"/>
    <lineage>
        <taxon>Bacteria</taxon>
        <taxon>Bacillati</taxon>
        <taxon>Cyanobacteriota</taxon>
        <taxon>Cyanophyceae</taxon>
        <taxon>Oscillatoriophycideae</taxon>
        <taxon>Oscillatoriales</taxon>
        <taxon>Oscillatoriaceae</taxon>
        <taxon>Oxynema</taxon>
        <taxon>Oxynema aestuarii</taxon>
    </lineage>
</organism>
<evidence type="ECO:0000313" key="6">
    <source>
        <dbReference type="EMBL" id="QIZ70309.1"/>
    </source>
</evidence>
<keyword evidence="4" id="KW-0411">Iron-sulfur</keyword>
<dbReference type="RefSeq" id="WP_168568464.1">
    <property type="nucleotide sequence ID" value="NZ_CP051167.1"/>
</dbReference>
<dbReference type="GO" id="GO:0005737">
    <property type="term" value="C:cytoplasm"/>
    <property type="evidence" value="ECO:0007669"/>
    <property type="project" value="UniProtKB-ARBA"/>
</dbReference>
<dbReference type="InterPro" id="IPR018967">
    <property type="entry name" value="FeS-contain_CDGSH-typ"/>
</dbReference>
<dbReference type="Gene3D" id="3.40.5.90">
    <property type="entry name" value="CDGSH iron-sulfur domain, mitoNEET-type"/>
    <property type="match status" value="2"/>
</dbReference>
<gene>
    <name evidence="6" type="ORF">HCG48_06725</name>
</gene>
<keyword evidence="1" id="KW-0001">2Fe-2S</keyword>
<evidence type="ECO:0000256" key="1">
    <source>
        <dbReference type="ARBA" id="ARBA00022714"/>
    </source>
</evidence>
<dbReference type="AlphaFoldDB" id="A0A6H1TY70"/>
<protein>
    <submittedName>
        <fullName evidence="6">CDGSH iron-sulfur domain-containing protein</fullName>
    </submittedName>
</protein>
<name>A0A6H1TY70_9CYAN</name>
<keyword evidence="2" id="KW-0479">Metal-binding</keyword>
<dbReference type="GO" id="GO:0046872">
    <property type="term" value="F:metal ion binding"/>
    <property type="evidence" value="ECO:0007669"/>
    <property type="project" value="UniProtKB-KW"/>
</dbReference>
<dbReference type="KEGG" id="oxy:HCG48_06725"/>
<dbReference type="InterPro" id="IPR052950">
    <property type="entry name" value="CISD"/>
</dbReference>
<dbReference type="PANTHER" id="PTHR46491">
    <property type="entry name" value="CDGSH IRON SULFUR DOMAIN PROTEIN HOMOLOG"/>
    <property type="match status" value="1"/>
</dbReference>
<dbReference type="SMART" id="SM00704">
    <property type="entry name" value="ZnF_CDGSH"/>
    <property type="match status" value="2"/>
</dbReference>
<accession>A0A6H1TY70</accession>